<evidence type="ECO:0000313" key="5">
    <source>
        <dbReference type="Proteomes" id="UP000095558"/>
    </source>
</evidence>
<dbReference type="RefSeq" id="WP_055274932.1">
    <property type="nucleotide sequence ID" value="NZ_CYZV01000001.1"/>
</dbReference>
<dbReference type="InterPro" id="IPR013830">
    <property type="entry name" value="SGNH_hydro"/>
</dbReference>
<keyword evidence="4" id="KW-0378">Hydrolase</keyword>
<name>A0A173XRM3_9CLOT</name>
<protein>
    <submittedName>
        <fullName evidence="4">GDSL-like Lipase/Acylhydrolase</fullName>
    </submittedName>
</protein>
<dbReference type="Pfam" id="PF17936">
    <property type="entry name" value="Big_6"/>
    <property type="match status" value="1"/>
</dbReference>
<evidence type="ECO:0000259" key="2">
    <source>
        <dbReference type="Pfam" id="PF13472"/>
    </source>
</evidence>
<keyword evidence="1" id="KW-0812">Transmembrane</keyword>
<evidence type="ECO:0000256" key="1">
    <source>
        <dbReference type="SAM" id="Phobius"/>
    </source>
</evidence>
<dbReference type="Proteomes" id="UP000095558">
    <property type="component" value="Unassembled WGS sequence"/>
</dbReference>
<gene>
    <name evidence="4" type="ORF">ERS852470_00182</name>
</gene>
<dbReference type="SUPFAM" id="SSF52266">
    <property type="entry name" value="SGNH hydrolase"/>
    <property type="match status" value="1"/>
</dbReference>
<dbReference type="Gene3D" id="3.40.50.1110">
    <property type="entry name" value="SGNH hydrolase"/>
    <property type="match status" value="1"/>
</dbReference>
<dbReference type="GO" id="GO:0016787">
    <property type="term" value="F:hydrolase activity"/>
    <property type="evidence" value="ECO:0007669"/>
    <property type="project" value="UniProtKB-KW"/>
</dbReference>
<dbReference type="InterPro" id="IPR041498">
    <property type="entry name" value="Big_6"/>
</dbReference>
<accession>A0A173XRM3</accession>
<feature type="transmembrane region" description="Helical" evidence="1">
    <location>
        <begin position="7"/>
        <end position="26"/>
    </location>
</feature>
<evidence type="ECO:0000259" key="3">
    <source>
        <dbReference type="Pfam" id="PF17936"/>
    </source>
</evidence>
<keyword evidence="1" id="KW-0472">Membrane</keyword>
<proteinExistence type="predicted"/>
<reference evidence="4 5" key="1">
    <citation type="submission" date="2015-09" db="EMBL/GenBank/DDBJ databases">
        <authorList>
            <consortium name="Pathogen Informatics"/>
        </authorList>
    </citation>
    <scope>NUCLEOTIDE SEQUENCE [LARGE SCALE GENOMIC DNA]</scope>
    <source>
        <strain evidence="4 5">2789STDY5834855</strain>
    </source>
</reference>
<sequence length="356" mass="40240">MKKISKLNIIAIVTIGIILLIIPISIQANGRDSSKRINKYVALGDEVASESKDYYDVSYVSLIKDFLKALNSDLAYSNLSMEGITSAELLDIIKLNKEEIKDANLITISIGGNNILNVIMNNLYSNIDSESLEEYDEEMFEAIVSEYLNSDEKNLEVINEIEVFEKDFTNIIKQIKKLSPDADIYINTVYNPINKKGDIYDYFNEKISAINEVITKNYSIYDYKVIDCYNILNSDEKLNFHVVNNEFKIYPNKVGHAMMATQVISEYEDYVNLEVEKVTTSSNNIKGKTIPSSNVIVVSENGTVGTTQAKKNGEFEIEISPMVSGTNLEVLVYDNNIFSILYKFQKLVVKKGLFTS</sequence>
<feature type="domain" description="Bacterial Ig" evidence="3">
    <location>
        <begin position="274"/>
        <end position="335"/>
    </location>
</feature>
<dbReference type="EMBL" id="CYZV01000001">
    <property type="protein sequence ID" value="CUN54582.1"/>
    <property type="molecule type" value="Genomic_DNA"/>
</dbReference>
<feature type="domain" description="SGNH hydrolase-type esterase" evidence="2">
    <location>
        <begin position="42"/>
        <end position="257"/>
    </location>
</feature>
<dbReference type="Pfam" id="PF13472">
    <property type="entry name" value="Lipase_GDSL_2"/>
    <property type="match status" value="1"/>
</dbReference>
<dbReference type="AlphaFoldDB" id="A0A173XRM3"/>
<keyword evidence="1" id="KW-1133">Transmembrane helix</keyword>
<evidence type="ECO:0000313" key="4">
    <source>
        <dbReference type="EMBL" id="CUN54582.1"/>
    </source>
</evidence>
<dbReference type="InterPro" id="IPR036514">
    <property type="entry name" value="SGNH_hydro_sf"/>
</dbReference>
<organism evidence="4 5">
    <name type="scientific">Clostridium disporicum</name>
    <dbReference type="NCBI Taxonomy" id="84024"/>
    <lineage>
        <taxon>Bacteria</taxon>
        <taxon>Bacillati</taxon>
        <taxon>Bacillota</taxon>
        <taxon>Clostridia</taxon>
        <taxon>Eubacteriales</taxon>
        <taxon>Clostridiaceae</taxon>
        <taxon>Clostridium</taxon>
    </lineage>
</organism>